<protein>
    <recommendedName>
        <fullName evidence="5">Glutamyl-tRNA(Gln) amidotransferase subunit A, mitochondrial</fullName>
        <shortName evidence="5">Glu-AdT subunit A</shortName>
        <ecNumber evidence="5">6.3.5.7</ecNumber>
    </recommendedName>
</protein>
<comment type="catalytic activity">
    <reaction evidence="5">
        <text>L-glutamyl-tRNA(Gln) + L-glutamine + ATP + H2O = L-glutaminyl-tRNA(Gln) + L-glutamate + ADP + phosphate + H(+)</text>
        <dbReference type="Rhea" id="RHEA:17521"/>
        <dbReference type="Rhea" id="RHEA-COMP:9681"/>
        <dbReference type="Rhea" id="RHEA-COMP:9684"/>
        <dbReference type="ChEBI" id="CHEBI:15377"/>
        <dbReference type="ChEBI" id="CHEBI:15378"/>
        <dbReference type="ChEBI" id="CHEBI:29985"/>
        <dbReference type="ChEBI" id="CHEBI:30616"/>
        <dbReference type="ChEBI" id="CHEBI:43474"/>
        <dbReference type="ChEBI" id="CHEBI:58359"/>
        <dbReference type="ChEBI" id="CHEBI:78520"/>
        <dbReference type="ChEBI" id="CHEBI:78521"/>
        <dbReference type="ChEBI" id="CHEBI:456216"/>
        <dbReference type="EC" id="6.3.5.7"/>
    </reaction>
</comment>
<dbReference type="GO" id="GO:0032543">
    <property type="term" value="P:mitochondrial translation"/>
    <property type="evidence" value="ECO:0007669"/>
    <property type="project" value="UniProtKB-UniRule"/>
</dbReference>
<evidence type="ECO:0000256" key="1">
    <source>
        <dbReference type="ARBA" id="ARBA00022598"/>
    </source>
</evidence>
<keyword evidence="4 5" id="KW-0648">Protein biosynthesis</keyword>
<comment type="subcellular location">
    <subcellularLocation>
        <location evidence="5">Mitochondrion</location>
    </subcellularLocation>
</comment>
<keyword evidence="3 5" id="KW-0067">ATP-binding</keyword>
<reference evidence="7 8" key="1">
    <citation type="submission" date="2019-03" db="EMBL/GenBank/DDBJ databases">
        <title>Sequencing 25 genomes of Wallemia mellicola.</title>
        <authorList>
            <person name="Gostincar C."/>
        </authorList>
    </citation>
    <scope>NUCLEOTIDE SEQUENCE [LARGE SCALE GENOMIC DNA]</scope>
    <source>
        <strain evidence="7 8">EXF-757</strain>
    </source>
</reference>
<dbReference type="GO" id="GO:0005739">
    <property type="term" value="C:mitochondrion"/>
    <property type="evidence" value="ECO:0007669"/>
    <property type="project" value="UniProtKB-SubCell"/>
</dbReference>
<comment type="similarity">
    <text evidence="5">Belongs to the amidase family. GatA subfamily.</text>
</comment>
<feature type="active site" description="Charge relay system" evidence="5">
    <location>
        <position position="57"/>
    </location>
</feature>
<organism evidence="7 8">
    <name type="scientific">Wallemia mellicola</name>
    <dbReference type="NCBI Taxonomy" id="1708541"/>
    <lineage>
        <taxon>Eukaryota</taxon>
        <taxon>Fungi</taxon>
        <taxon>Dikarya</taxon>
        <taxon>Basidiomycota</taxon>
        <taxon>Wallemiomycotina</taxon>
        <taxon>Wallemiomycetes</taxon>
        <taxon>Wallemiales</taxon>
        <taxon>Wallemiaceae</taxon>
        <taxon>Wallemia</taxon>
    </lineage>
</organism>
<dbReference type="InterPro" id="IPR000120">
    <property type="entry name" value="Amidase"/>
</dbReference>
<dbReference type="GO" id="GO:0005524">
    <property type="term" value="F:ATP binding"/>
    <property type="evidence" value="ECO:0007669"/>
    <property type="project" value="UniProtKB-KW"/>
</dbReference>
<dbReference type="Proteomes" id="UP000310708">
    <property type="component" value="Unassembled WGS sequence"/>
</dbReference>
<gene>
    <name evidence="7" type="ORF">E3Q01_03227</name>
</gene>
<keyword evidence="1 5" id="KW-0436">Ligase</keyword>
<dbReference type="Gene3D" id="3.90.1300.10">
    <property type="entry name" value="Amidase signature (AS) domain"/>
    <property type="match status" value="1"/>
</dbReference>
<dbReference type="AlphaFoldDB" id="A0A4T0LSN5"/>
<proteinExistence type="inferred from homology"/>
<keyword evidence="5" id="KW-0496">Mitochondrion</keyword>
<dbReference type="GO" id="GO:0050567">
    <property type="term" value="F:glutaminyl-tRNA synthase (glutamine-hydrolyzing) activity"/>
    <property type="evidence" value="ECO:0007669"/>
    <property type="project" value="UniProtKB-UniRule"/>
</dbReference>
<feature type="domain" description="Amidase" evidence="6">
    <location>
        <begin position="35"/>
        <end position="455"/>
    </location>
</feature>
<keyword evidence="2 5" id="KW-0547">Nucleotide-binding</keyword>
<dbReference type="HAMAP" id="MF_00120">
    <property type="entry name" value="GatA"/>
    <property type="match status" value="1"/>
</dbReference>
<evidence type="ECO:0000313" key="8">
    <source>
        <dbReference type="Proteomes" id="UP000310708"/>
    </source>
</evidence>
<dbReference type="PANTHER" id="PTHR11895:SF7">
    <property type="entry name" value="GLUTAMYL-TRNA(GLN) AMIDOTRANSFERASE SUBUNIT A, MITOCHONDRIAL"/>
    <property type="match status" value="1"/>
</dbReference>
<comment type="subunit">
    <text evidence="5">Subunit of the heterotrimeric GatCAB amidotransferase (AdT) complex, composed of A, B and C subunits.</text>
</comment>
<dbReference type="InterPro" id="IPR004412">
    <property type="entry name" value="GatA"/>
</dbReference>
<dbReference type="GO" id="GO:0030956">
    <property type="term" value="C:glutamyl-tRNA(Gln) amidotransferase complex"/>
    <property type="evidence" value="ECO:0007669"/>
    <property type="project" value="UniProtKB-UniRule"/>
</dbReference>
<evidence type="ECO:0000256" key="2">
    <source>
        <dbReference type="ARBA" id="ARBA00022741"/>
    </source>
</evidence>
<dbReference type="PANTHER" id="PTHR11895">
    <property type="entry name" value="TRANSAMIDASE"/>
    <property type="match status" value="1"/>
</dbReference>
<evidence type="ECO:0000256" key="4">
    <source>
        <dbReference type="ARBA" id="ARBA00022917"/>
    </source>
</evidence>
<dbReference type="GO" id="GO:0070681">
    <property type="term" value="P:glutaminyl-tRNAGln biosynthesis via transamidation"/>
    <property type="evidence" value="ECO:0007669"/>
    <property type="project" value="UniProtKB-UniRule"/>
</dbReference>
<feature type="active site" description="Acyl-ester intermediate" evidence="5">
    <location>
        <position position="156"/>
    </location>
</feature>
<dbReference type="InterPro" id="IPR036928">
    <property type="entry name" value="AS_sf"/>
</dbReference>
<dbReference type="InterPro" id="IPR023631">
    <property type="entry name" value="Amidase_dom"/>
</dbReference>
<evidence type="ECO:0000256" key="3">
    <source>
        <dbReference type="ARBA" id="ARBA00022840"/>
    </source>
</evidence>
<comment type="function">
    <text evidence="5">Allows the formation of correctly charged Gln-tRNA(Gln) through the transamidation of misacylated Glu-tRNA(Gln) in the mitochondria. The reaction takes place in the presence of glutamine and ATP through an activated gamma-phospho-Glu-tRNA(Gln).</text>
</comment>
<sequence>MRDHNSERYTFLIPLFFLYDDMFRHSQRLLNVWTSKLREKAQSNSKGTLNDLNMAVKDVFWTKELPTTAASKMLRNFHPEEDAECVQLARAAGASFIGKTNCDEFGMGSSNRYSDFGPVLHPFSPERLAGGSSGGSAAAVALQECDFALSTDTGGSTRLPASYCGVVGLKPSYGMISRYGMIPYAESLDCVGIMARKVGIVKRVFEVLSQYDEKDPSSESSEVRKRAIDGMISTKESSDTWKIGLPEELFNREPSEALSNVIDTLLKNGTSDGKRVELYQVSLPSASLALNAYYILASAEASSSLARYDGMQYGYRSKTGSVEETRAEGFGEEVKRRIELGNFVLSADAFDNYYLNAQRARTAIVEDFDRLFRLPNVRSKNDNYDLGVDVLIHPTAVSGPPKVNSSDTTDYSQDVLTTPVSLAGLPAMSIPIGKDSDGFPQGVSIVSQWGCEQTVFNMAHELENVNKKMH</sequence>
<feature type="active site" description="Charge relay system" evidence="5">
    <location>
        <position position="132"/>
    </location>
</feature>
<evidence type="ECO:0000259" key="6">
    <source>
        <dbReference type="Pfam" id="PF01425"/>
    </source>
</evidence>
<evidence type="ECO:0000256" key="5">
    <source>
        <dbReference type="HAMAP-Rule" id="MF_03150"/>
    </source>
</evidence>
<evidence type="ECO:0000313" key="7">
    <source>
        <dbReference type="EMBL" id="TIC63655.1"/>
    </source>
</evidence>
<dbReference type="EMBL" id="SPRX01000044">
    <property type="protein sequence ID" value="TIC63655.1"/>
    <property type="molecule type" value="Genomic_DNA"/>
</dbReference>
<dbReference type="Pfam" id="PF01425">
    <property type="entry name" value="Amidase"/>
    <property type="match status" value="1"/>
</dbReference>
<dbReference type="SUPFAM" id="SSF75304">
    <property type="entry name" value="Amidase signature (AS) enzymes"/>
    <property type="match status" value="1"/>
</dbReference>
<accession>A0A4T0LSN5</accession>
<name>A0A4T0LSN5_9BASI</name>
<dbReference type="EC" id="6.3.5.7" evidence="5"/>
<comment type="caution">
    <text evidence="7">The sequence shown here is derived from an EMBL/GenBank/DDBJ whole genome shotgun (WGS) entry which is preliminary data.</text>
</comment>